<feature type="region of interest" description="Disordered" evidence="1">
    <location>
        <begin position="1"/>
        <end position="27"/>
    </location>
</feature>
<keyword evidence="4" id="KW-1185">Reference proteome</keyword>
<feature type="region of interest" description="Disordered" evidence="1">
    <location>
        <begin position="46"/>
        <end position="76"/>
    </location>
</feature>
<accession>A0A8K0MCZ9</accession>
<protein>
    <submittedName>
        <fullName evidence="3">Uncharacterized protein</fullName>
    </submittedName>
</protein>
<sequence>MRTRPEDISFTREEVDMASSSSKGRGTRVELDGKVDVATAISEESSSDFAAEGWSDREVGVPEPFAGGNDGGEGERLRRERRREEILLWVLERWWSETGVVDEDLMWLEGMIFLELMLLLVLVLLWSVISSWLLIMVEAKRE</sequence>
<feature type="transmembrane region" description="Helical" evidence="2">
    <location>
        <begin position="112"/>
        <end position="135"/>
    </location>
</feature>
<keyword evidence="2" id="KW-1133">Transmembrane helix</keyword>
<feature type="compositionally biased region" description="Basic and acidic residues" evidence="1">
    <location>
        <begin position="1"/>
        <end position="15"/>
    </location>
</feature>
<evidence type="ECO:0000256" key="1">
    <source>
        <dbReference type="SAM" id="MobiDB-lite"/>
    </source>
</evidence>
<keyword evidence="2" id="KW-0472">Membrane</keyword>
<gene>
    <name evidence="3" type="ORF">FNV43_RR17010</name>
</gene>
<name>A0A8K0MCZ9_9ROSA</name>
<evidence type="ECO:0000313" key="4">
    <source>
        <dbReference type="Proteomes" id="UP000796880"/>
    </source>
</evidence>
<evidence type="ECO:0000313" key="3">
    <source>
        <dbReference type="EMBL" id="KAF3443089.1"/>
    </source>
</evidence>
<keyword evidence="2" id="KW-0812">Transmembrane</keyword>
<organism evidence="3 4">
    <name type="scientific">Rhamnella rubrinervis</name>
    <dbReference type="NCBI Taxonomy" id="2594499"/>
    <lineage>
        <taxon>Eukaryota</taxon>
        <taxon>Viridiplantae</taxon>
        <taxon>Streptophyta</taxon>
        <taxon>Embryophyta</taxon>
        <taxon>Tracheophyta</taxon>
        <taxon>Spermatophyta</taxon>
        <taxon>Magnoliopsida</taxon>
        <taxon>eudicotyledons</taxon>
        <taxon>Gunneridae</taxon>
        <taxon>Pentapetalae</taxon>
        <taxon>rosids</taxon>
        <taxon>fabids</taxon>
        <taxon>Rosales</taxon>
        <taxon>Rhamnaceae</taxon>
        <taxon>rhamnoid group</taxon>
        <taxon>Rhamneae</taxon>
        <taxon>Rhamnella</taxon>
    </lineage>
</organism>
<evidence type="ECO:0000256" key="2">
    <source>
        <dbReference type="SAM" id="Phobius"/>
    </source>
</evidence>
<reference evidence="3" key="1">
    <citation type="submission" date="2020-03" db="EMBL/GenBank/DDBJ databases">
        <title>A high-quality chromosome-level genome assembly of a woody plant with both climbing and erect habits, Rhamnella rubrinervis.</title>
        <authorList>
            <person name="Lu Z."/>
            <person name="Yang Y."/>
            <person name="Zhu X."/>
            <person name="Sun Y."/>
        </authorList>
    </citation>
    <scope>NUCLEOTIDE SEQUENCE</scope>
    <source>
        <strain evidence="3">BYM</strain>
        <tissue evidence="3">Leaf</tissue>
    </source>
</reference>
<dbReference type="EMBL" id="VOIH02000007">
    <property type="protein sequence ID" value="KAF3443089.1"/>
    <property type="molecule type" value="Genomic_DNA"/>
</dbReference>
<proteinExistence type="predicted"/>
<comment type="caution">
    <text evidence="3">The sequence shown here is derived from an EMBL/GenBank/DDBJ whole genome shotgun (WGS) entry which is preliminary data.</text>
</comment>
<dbReference type="AlphaFoldDB" id="A0A8K0MCZ9"/>
<dbReference type="Proteomes" id="UP000796880">
    <property type="component" value="Unassembled WGS sequence"/>
</dbReference>